<proteinExistence type="predicted"/>
<comment type="caution">
    <text evidence="1">The sequence shown here is derived from an EMBL/GenBank/DDBJ whole genome shotgun (WGS) entry which is preliminary data.</text>
</comment>
<name>A0ACB8RQF8_9AGAM</name>
<evidence type="ECO:0000313" key="2">
    <source>
        <dbReference type="Proteomes" id="UP000814033"/>
    </source>
</evidence>
<evidence type="ECO:0000313" key="1">
    <source>
        <dbReference type="EMBL" id="KAI0046494.1"/>
    </source>
</evidence>
<accession>A0ACB8RQF8</accession>
<dbReference type="EMBL" id="MU275924">
    <property type="protein sequence ID" value="KAI0046494.1"/>
    <property type="molecule type" value="Genomic_DNA"/>
</dbReference>
<organism evidence="1 2">
    <name type="scientific">Auriscalpium vulgare</name>
    <dbReference type="NCBI Taxonomy" id="40419"/>
    <lineage>
        <taxon>Eukaryota</taxon>
        <taxon>Fungi</taxon>
        <taxon>Dikarya</taxon>
        <taxon>Basidiomycota</taxon>
        <taxon>Agaricomycotina</taxon>
        <taxon>Agaricomycetes</taxon>
        <taxon>Russulales</taxon>
        <taxon>Auriscalpiaceae</taxon>
        <taxon>Auriscalpium</taxon>
    </lineage>
</organism>
<reference evidence="1" key="1">
    <citation type="submission" date="2021-02" db="EMBL/GenBank/DDBJ databases">
        <authorList>
            <consortium name="DOE Joint Genome Institute"/>
            <person name="Ahrendt S."/>
            <person name="Looney B.P."/>
            <person name="Miyauchi S."/>
            <person name="Morin E."/>
            <person name="Drula E."/>
            <person name="Courty P.E."/>
            <person name="Chicoki N."/>
            <person name="Fauchery L."/>
            <person name="Kohler A."/>
            <person name="Kuo A."/>
            <person name="Labutti K."/>
            <person name="Pangilinan J."/>
            <person name="Lipzen A."/>
            <person name="Riley R."/>
            <person name="Andreopoulos W."/>
            <person name="He G."/>
            <person name="Johnson J."/>
            <person name="Barry K.W."/>
            <person name="Grigoriev I.V."/>
            <person name="Nagy L."/>
            <person name="Hibbett D."/>
            <person name="Henrissat B."/>
            <person name="Matheny P.B."/>
            <person name="Labbe J."/>
            <person name="Martin F."/>
        </authorList>
    </citation>
    <scope>NUCLEOTIDE SEQUENCE</scope>
    <source>
        <strain evidence="1">FP105234-sp</strain>
    </source>
</reference>
<dbReference type="Proteomes" id="UP000814033">
    <property type="component" value="Unassembled WGS sequence"/>
</dbReference>
<reference evidence="1" key="2">
    <citation type="journal article" date="2022" name="New Phytol.">
        <title>Evolutionary transition to the ectomycorrhizal habit in the genomes of a hyperdiverse lineage of mushroom-forming fungi.</title>
        <authorList>
            <person name="Looney B."/>
            <person name="Miyauchi S."/>
            <person name="Morin E."/>
            <person name="Drula E."/>
            <person name="Courty P.E."/>
            <person name="Kohler A."/>
            <person name="Kuo A."/>
            <person name="LaButti K."/>
            <person name="Pangilinan J."/>
            <person name="Lipzen A."/>
            <person name="Riley R."/>
            <person name="Andreopoulos W."/>
            <person name="He G."/>
            <person name="Johnson J."/>
            <person name="Nolan M."/>
            <person name="Tritt A."/>
            <person name="Barry K.W."/>
            <person name="Grigoriev I.V."/>
            <person name="Nagy L.G."/>
            <person name="Hibbett D."/>
            <person name="Henrissat B."/>
            <person name="Matheny P.B."/>
            <person name="Labbe J."/>
            <person name="Martin F.M."/>
        </authorList>
    </citation>
    <scope>NUCLEOTIDE SEQUENCE</scope>
    <source>
        <strain evidence="1">FP105234-sp</strain>
    </source>
</reference>
<protein>
    <submittedName>
        <fullName evidence="1">Uncharacterized protein</fullName>
    </submittedName>
</protein>
<gene>
    <name evidence="1" type="ORF">FA95DRAFT_1596235</name>
</gene>
<keyword evidence="2" id="KW-1185">Reference proteome</keyword>
<sequence length="402" mass="47246">MSFVQRSPTVPTELISMIFAEALPRDLRLVRAASRAFNVLATPGAFRQVHFTNTRPSLVRLRSLLRVPYIRGHIKEIIYTDLLEIERVDRPEPEGEIECDTDMRRRLYRAFVDAPLPALRAFILTFPSTRERNHHDQWYPGNELQWQWDMLDVVSDLAPLHTLTINNLPTISHRLYGRPAFQALLRSVRILRVTTLRNHDVSSWRSFWSISLQQHFLRPLSAANTLTSLTLHYYNYVDFDMRGAMFSWREMFIPQLSVLSLRYMPFDAHLQGRSHLEDCIVRHGKTLRTLELLHCTIMTHETDEDEYAAPGVRGRRWVDVWRRFEANLTKLTELRAIGIERKAYVNEDGQGLRFERWTSAIWYTRASHHGEHLRMSFNRREDTEALQSLKDLIDSRARGLDL</sequence>